<dbReference type="GO" id="GO:0008934">
    <property type="term" value="F:inositol monophosphate 1-phosphatase activity"/>
    <property type="evidence" value="ECO:0007669"/>
    <property type="project" value="TreeGrafter"/>
</dbReference>
<dbReference type="CDD" id="cd01638">
    <property type="entry name" value="CysQ"/>
    <property type="match status" value="1"/>
</dbReference>
<dbReference type="Gene3D" id="3.40.190.80">
    <property type="match status" value="1"/>
</dbReference>
<dbReference type="Pfam" id="PF00459">
    <property type="entry name" value="Inositol_P"/>
    <property type="match status" value="1"/>
</dbReference>
<dbReference type="PANTHER" id="PTHR20854:SF4">
    <property type="entry name" value="INOSITOL-1-MONOPHOSPHATASE-RELATED"/>
    <property type="match status" value="1"/>
</dbReference>
<evidence type="ECO:0000313" key="5">
    <source>
        <dbReference type="EMBL" id="SDW89340.1"/>
    </source>
</evidence>
<dbReference type="PRINTS" id="PR00377">
    <property type="entry name" value="IMPHPHTASES"/>
</dbReference>
<dbReference type="InterPro" id="IPR000760">
    <property type="entry name" value="Inositol_monophosphatase-like"/>
</dbReference>
<evidence type="ECO:0000313" key="6">
    <source>
        <dbReference type="Proteomes" id="UP000198539"/>
    </source>
</evidence>
<keyword evidence="3 4" id="KW-0460">Magnesium</keyword>
<dbReference type="EMBL" id="FNOM01000004">
    <property type="protein sequence ID" value="SDW89340.1"/>
    <property type="molecule type" value="Genomic_DNA"/>
</dbReference>
<dbReference type="AlphaFoldDB" id="A0A1H2X911"/>
<comment type="similarity">
    <text evidence="1">Belongs to the inositol monophosphatase superfamily.</text>
</comment>
<dbReference type="Gene3D" id="3.30.540.10">
    <property type="entry name" value="Fructose-1,6-Bisphosphatase, subunit A, domain 1"/>
    <property type="match status" value="1"/>
</dbReference>
<evidence type="ECO:0000256" key="3">
    <source>
        <dbReference type="ARBA" id="ARBA00022842"/>
    </source>
</evidence>
<organism evidence="5 6">
    <name type="scientific">Roseicitreum antarcticum</name>
    <dbReference type="NCBI Taxonomy" id="564137"/>
    <lineage>
        <taxon>Bacteria</taxon>
        <taxon>Pseudomonadati</taxon>
        <taxon>Pseudomonadota</taxon>
        <taxon>Alphaproteobacteria</taxon>
        <taxon>Rhodobacterales</taxon>
        <taxon>Paracoccaceae</taxon>
        <taxon>Roseicitreum</taxon>
    </lineage>
</organism>
<proteinExistence type="inferred from homology"/>
<dbReference type="SUPFAM" id="SSF56655">
    <property type="entry name" value="Carbohydrate phosphatase"/>
    <property type="match status" value="1"/>
</dbReference>
<feature type="binding site" evidence="4">
    <location>
        <position position="69"/>
    </location>
    <ligand>
        <name>Mg(2+)</name>
        <dbReference type="ChEBI" id="CHEBI:18420"/>
        <label>1</label>
        <note>catalytic</note>
    </ligand>
</feature>
<keyword evidence="2 4" id="KW-0479">Metal-binding</keyword>
<evidence type="ECO:0000256" key="2">
    <source>
        <dbReference type="ARBA" id="ARBA00022723"/>
    </source>
</evidence>
<dbReference type="GO" id="GO:0046872">
    <property type="term" value="F:metal ion binding"/>
    <property type="evidence" value="ECO:0007669"/>
    <property type="project" value="UniProtKB-KW"/>
</dbReference>
<dbReference type="STRING" id="564137.SAMN04488238_104111"/>
<evidence type="ECO:0000256" key="4">
    <source>
        <dbReference type="PIRSR" id="PIRSR600760-2"/>
    </source>
</evidence>
<evidence type="ECO:0000256" key="1">
    <source>
        <dbReference type="ARBA" id="ARBA00009759"/>
    </source>
</evidence>
<accession>A0A1H2X911</accession>
<dbReference type="Proteomes" id="UP000198539">
    <property type="component" value="Unassembled WGS sequence"/>
</dbReference>
<feature type="binding site" evidence="4">
    <location>
        <position position="208"/>
    </location>
    <ligand>
        <name>Mg(2+)</name>
        <dbReference type="ChEBI" id="CHEBI:18420"/>
        <label>1</label>
        <note>catalytic</note>
    </ligand>
</feature>
<gene>
    <name evidence="5" type="ORF">SAMN04488238_104111</name>
</gene>
<dbReference type="RefSeq" id="WP_092887421.1">
    <property type="nucleotide sequence ID" value="NZ_CP061498.1"/>
</dbReference>
<feature type="binding site" evidence="4">
    <location>
        <position position="87"/>
    </location>
    <ligand>
        <name>Mg(2+)</name>
        <dbReference type="ChEBI" id="CHEBI:18420"/>
        <label>1</label>
        <note>catalytic</note>
    </ligand>
</feature>
<reference evidence="5 6" key="1">
    <citation type="submission" date="2016-10" db="EMBL/GenBank/DDBJ databases">
        <authorList>
            <person name="de Groot N.N."/>
        </authorList>
    </citation>
    <scope>NUCLEOTIDE SEQUENCE [LARGE SCALE GENOMIC DNA]</scope>
    <source>
        <strain evidence="5 6">CGMCC 1.8894</strain>
    </source>
</reference>
<feature type="binding site" evidence="4">
    <location>
        <position position="90"/>
    </location>
    <ligand>
        <name>Mg(2+)</name>
        <dbReference type="ChEBI" id="CHEBI:18420"/>
        <label>2</label>
    </ligand>
</feature>
<dbReference type="GO" id="GO:0046854">
    <property type="term" value="P:phosphatidylinositol phosphate biosynthetic process"/>
    <property type="evidence" value="ECO:0007669"/>
    <property type="project" value="InterPro"/>
</dbReference>
<dbReference type="OrthoDB" id="9785695at2"/>
<dbReference type="GO" id="GO:0007165">
    <property type="term" value="P:signal transduction"/>
    <property type="evidence" value="ECO:0007669"/>
    <property type="project" value="TreeGrafter"/>
</dbReference>
<dbReference type="PROSITE" id="PS00630">
    <property type="entry name" value="IMP_2"/>
    <property type="match status" value="1"/>
</dbReference>
<dbReference type="InterPro" id="IPR020550">
    <property type="entry name" value="Inositol_monophosphatase_CS"/>
</dbReference>
<protein>
    <submittedName>
        <fullName evidence="5">Myo-inositol-1(Or 4)-monophosphatase</fullName>
    </submittedName>
</protein>
<feature type="binding site" evidence="4">
    <location>
        <position position="89"/>
    </location>
    <ligand>
        <name>Mg(2+)</name>
        <dbReference type="ChEBI" id="CHEBI:18420"/>
        <label>1</label>
        <note>catalytic</note>
    </ligand>
</feature>
<keyword evidence="6" id="KW-1185">Reference proteome</keyword>
<name>A0A1H2X911_9RHOB</name>
<sequence>MQANDTDLPLLLEAARAAGVIAARHFGTGPDSWDKGDGQGPVSVADLEIDRMLRTTLTAARPDYGWLSEETEDDPARLTRPRAFVVDPIDGTRAFLDGQTTFAHALAVVQDGAPVVGVVHLPLQDLTYSAVLGGGAWLNGVRLTTPLRSGLTGARVLATKPVMAVAHWPGGVPEIARHFRPSLAWRLALVAEGRFDGMVTLRDTWNWDIAASTLIAREAGATVTDRYGAALRFNTPRPMTAGVLAGSELVHAGLLSHLGMAAGANTGAPSANPP</sequence>
<dbReference type="GO" id="GO:0006020">
    <property type="term" value="P:inositol metabolic process"/>
    <property type="evidence" value="ECO:0007669"/>
    <property type="project" value="TreeGrafter"/>
</dbReference>
<comment type="cofactor">
    <cofactor evidence="4">
        <name>Mg(2+)</name>
        <dbReference type="ChEBI" id="CHEBI:18420"/>
    </cofactor>
</comment>
<dbReference type="PANTHER" id="PTHR20854">
    <property type="entry name" value="INOSITOL MONOPHOSPHATASE"/>
    <property type="match status" value="1"/>
</dbReference>